<evidence type="ECO:0000313" key="9">
    <source>
        <dbReference type="EMBL" id="MDS0293290.1"/>
    </source>
</evidence>
<dbReference type="Proteomes" id="UP001254813">
    <property type="component" value="Unassembled WGS sequence"/>
</dbReference>
<feature type="transmembrane region" description="Helical" evidence="7">
    <location>
        <begin position="471"/>
        <end position="498"/>
    </location>
</feature>
<dbReference type="InterPro" id="IPR042094">
    <property type="entry name" value="T2SS_GspF_sf"/>
</dbReference>
<accession>A0ABU2FXM4</accession>
<feature type="transmembrane region" description="Helical" evidence="7">
    <location>
        <begin position="130"/>
        <end position="153"/>
    </location>
</feature>
<dbReference type="EMBL" id="JAMQOQ010000001">
    <property type="protein sequence ID" value="MDS0293290.1"/>
    <property type="molecule type" value="Genomic_DNA"/>
</dbReference>
<evidence type="ECO:0000256" key="4">
    <source>
        <dbReference type="ARBA" id="ARBA00022989"/>
    </source>
</evidence>
<dbReference type="RefSeq" id="WP_310927110.1">
    <property type="nucleotide sequence ID" value="NZ_JAMQOQ010000001.1"/>
</dbReference>
<feature type="transmembrane region" description="Helical" evidence="7">
    <location>
        <begin position="290"/>
        <end position="313"/>
    </location>
</feature>
<sequence>MVLGYLPLILAVLLCLPVALSPVSARAGLLLTRVSLPLFGRYVTGESPRRRRQEETLRAAFVGESHRAYASKTLLMAGVAGVAGSVFGVYLAALLVQAFAVSEASLRAAVPGPLSFLASLASVPDLSWAHLFALLLVSSATVGAAMALATYLARWQYLSQRARARRIEIDATLPQTIAFVYALSRSGMPFQTVLATLTENQRVYGEAAREFGVAVRDAQTFGTDLPTALQRMAERTPSQRLDDFSQNLTSVLASGQSLSAFLREQYDRFQEESEARQEQYLELLATFAEAYVTVLVAGPLFFITILVVIGLVMQDTLPLIRVVGYLGIPLASAGFVVYVDSVTESLRGPGGSADVDGETPGDGKSANPAAGSDAIPGREGNEATLPAATDGGADVVAGDRWRANRERLAVYDRVSSVTRLLARPARTMLAEPLYTLFVTVPLGLLWVALTLDAGAAAASLRAAVAPGAEGAWSAFTAVVDGPIVELAILTMAGVTVAYEVRKRRLTAIEREMPDFLDRMASVNEAGVTIVKSLERLANSDLGPLTGELRRTWRDVQWGASVREALYGFDRRTRAPTVSRAVTLITNAVAASGEIAPVLRIAANEAQDSRRLRRERRQEMLTYLVVIYISFFVFLGIVVALTLAFIPAVEAASQSSAIGSGEVQGVSTGVFSGLSSVNTGAYELLFFHTASIQAVCSGLIAGQLGEGRVFDGLKHALVLLSLSYALFLFL</sequence>
<evidence type="ECO:0000256" key="7">
    <source>
        <dbReference type="SAM" id="Phobius"/>
    </source>
</evidence>
<dbReference type="PANTHER" id="PTHR35402">
    <property type="entry name" value="INTEGRAL MEMBRANE PROTEIN-RELATED"/>
    <property type="match status" value="1"/>
</dbReference>
<feature type="transmembrane region" description="Helical" evidence="7">
    <location>
        <begin position="619"/>
        <end position="645"/>
    </location>
</feature>
<evidence type="ECO:0000256" key="1">
    <source>
        <dbReference type="ARBA" id="ARBA00004651"/>
    </source>
</evidence>
<dbReference type="InterPro" id="IPR018076">
    <property type="entry name" value="T2SS_GspF_dom"/>
</dbReference>
<reference evidence="9 10" key="1">
    <citation type="submission" date="2022-06" db="EMBL/GenBank/DDBJ databases">
        <title>Halogeometricum sp. a new haloarchaeum isolate from saline soil.</title>
        <authorList>
            <person name="Strakova D."/>
            <person name="Galisteo C."/>
            <person name="Sanchez-Porro C."/>
            <person name="Ventosa A."/>
        </authorList>
    </citation>
    <scope>NUCLEOTIDE SEQUENCE [LARGE SCALE GENOMIC DNA]</scope>
    <source>
        <strain evidence="10">S3BR25-2</strain>
    </source>
</reference>
<dbReference type="PANTHER" id="PTHR35402:SF1">
    <property type="entry name" value="TYPE II SECRETION SYSTEM PROTEIN GSPF DOMAIN-CONTAINING PROTEIN"/>
    <property type="match status" value="1"/>
</dbReference>
<dbReference type="Gene3D" id="1.20.81.30">
    <property type="entry name" value="Type II secretion system (T2SS), domain F"/>
    <property type="match status" value="1"/>
</dbReference>
<comment type="caution">
    <text evidence="9">The sequence shown here is derived from an EMBL/GenBank/DDBJ whole genome shotgun (WGS) entry which is preliminary data.</text>
</comment>
<dbReference type="InterPro" id="IPR056569">
    <property type="entry name" value="ArlJ-like"/>
</dbReference>
<feature type="transmembrane region" description="Helical" evidence="7">
    <location>
        <begin position="433"/>
        <end position="451"/>
    </location>
</feature>
<dbReference type="Pfam" id="PF00482">
    <property type="entry name" value="T2SSF"/>
    <property type="match status" value="2"/>
</dbReference>
<keyword evidence="5 7" id="KW-0472">Membrane</keyword>
<keyword evidence="2" id="KW-1003">Cell membrane</keyword>
<protein>
    <submittedName>
        <fullName evidence="9">Type II secretion system F family protein</fullName>
    </submittedName>
</protein>
<evidence type="ECO:0000313" key="10">
    <source>
        <dbReference type="Proteomes" id="UP001254813"/>
    </source>
</evidence>
<organism evidence="9 10">
    <name type="scientific">Halogeometricum luteum</name>
    <dbReference type="NCBI Taxonomy" id="2950537"/>
    <lineage>
        <taxon>Archaea</taxon>
        <taxon>Methanobacteriati</taxon>
        <taxon>Methanobacteriota</taxon>
        <taxon>Stenosarchaea group</taxon>
        <taxon>Halobacteria</taxon>
        <taxon>Halobacteriales</taxon>
        <taxon>Haloferacaceae</taxon>
        <taxon>Halogeometricum</taxon>
    </lineage>
</organism>
<evidence type="ECO:0000256" key="2">
    <source>
        <dbReference type="ARBA" id="ARBA00022475"/>
    </source>
</evidence>
<name>A0ABU2FXM4_9EURY</name>
<feature type="transmembrane region" description="Helical" evidence="7">
    <location>
        <begin position="319"/>
        <end position="339"/>
    </location>
</feature>
<proteinExistence type="predicted"/>
<keyword evidence="3 7" id="KW-0812">Transmembrane</keyword>
<feature type="domain" description="Type II secretion system protein GspF" evidence="8">
    <location>
        <begin position="180"/>
        <end position="304"/>
    </location>
</feature>
<evidence type="ECO:0000256" key="5">
    <source>
        <dbReference type="ARBA" id="ARBA00023136"/>
    </source>
</evidence>
<evidence type="ECO:0000259" key="8">
    <source>
        <dbReference type="Pfam" id="PF00482"/>
    </source>
</evidence>
<feature type="transmembrane region" description="Helical" evidence="7">
    <location>
        <begin position="74"/>
        <end position="96"/>
    </location>
</feature>
<keyword evidence="10" id="KW-1185">Reference proteome</keyword>
<keyword evidence="4 7" id="KW-1133">Transmembrane helix</keyword>
<feature type="region of interest" description="Disordered" evidence="6">
    <location>
        <begin position="348"/>
        <end position="391"/>
    </location>
</feature>
<evidence type="ECO:0000256" key="6">
    <source>
        <dbReference type="SAM" id="MobiDB-lite"/>
    </source>
</evidence>
<comment type="subcellular location">
    <subcellularLocation>
        <location evidence="1">Cell membrane</location>
        <topology evidence="1">Multi-pass membrane protein</topology>
    </subcellularLocation>
</comment>
<feature type="domain" description="Type II secretion system protein GspF" evidence="8">
    <location>
        <begin position="515"/>
        <end position="640"/>
    </location>
</feature>
<evidence type="ECO:0000256" key="3">
    <source>
        <dbReference type="ARBA" id="ARBA00022692"/>
    </source>
</evidence>
<gene>
    <name evidence="9" type="ORF">NDI79_03780</name>
</gene>